<name>A0ACB9TKX2_HOLOL</name>
<comment type="caution">
    <text evidence="1">The sequence shown here is derived from an EMBL/GenBank/DDBJ whole genome shotgun (WGS) entry which is preliminary data.</text>
</comment>
<dbReference type="Proteomes" id="UP001056778">
    <property type="component" value="Chromosome 2"/>
</dbReference>
<accession>A0ACB9TKX2</accession>
<dbReference type="EMBL" id="CM043016">
    <property type="protein sequence ID" value="KAI4467482.1"/>
    <property type="molecule type" value="Genomic_DNA"/>
</dbReference>
<keyword evidence="2" id="KW-1185">Reference proteome</keyword>
<protein>
    <submittedName>
        <fullName evidence="1">Prostaglandin reductase</fullName>
    </submittedName>
</protein>
<organism evidence="1 2">
    <name type="scientific">Holotrichia oblita</name>
    <name type="common">Chafer beetle</name>
    <dbReference type="NCBI Taxonomy" id="644536"/>
    <lineage>
        <taxon>Eukaryota</taxon>
        <taxon>Metazoa</taxon>
        <taxon>Ecdysozoa</taxon>
        <taxon>Arthropoda</taxon>
        <taxon>Hexapoda</taxon>
        <taxon>Insecta</taxon>
        <taxon>Pterygota</taxon>
        <taxon>Neoptera</taxon>
        <taxon>Endopterygota</taxon>
        <taxon>Coleoptera</taxon>
        <taxon>Polyphaga</taxon>
        <taxon>Scarabaeiformia</taxon>
        <taxon>Scarabaeidae</taxon>
        <taxon>Melolonthinae</taxon>
        <taxon>Holotrichia</taxon>
    </lineage>
</organism>
<proteinExistence type="predicted"/>
<gene>
    <name evidence="1" type="ORF">MML48_2g00001159</name>
</gene>
<evidence type="ECO:0000313" key="1">
    <source>
        <dbReference type="EMBL" id="KAI4467482.1"/>
    </source>
</evidence>
<evidence type="ECO:0000313" key="2">
    <source>
        <dbReference type="Proteomes" id="UP001056778"/>
    </source>
</evidence>
<reference evidence="1" key="1">
    <citation type="submission" date="2022-04" db="EMBL/GenBank/DDBJ databases">
        <title>Chromosome-scale genome assembly of Holotrichia oblita Faldermann.</title>
        <authorList>
            <person name="Rongchong L."/>
        </authorList>
    </citation>
    <scope>NUCLEOTIDE SEQUENCE</scope>
    <source>
        <strain evidence="1">81SQS9</strain>
    </source>
</reference>
<sequence length="394" mass="43239">MVKAKVFIYAKPFEGIPTKEHLKLIEEDLPPLKDGEFLAEAVYLSVDPYMRAYAPRMTVGQTMIGSQVAKITESKSSKFPVGKYVVSSFGWRTHTISSENPPVSAFVSAPVLIPYDGSVPLSYFLGVLGMTGATAYFGFLDICKPKEGETVVVSGAAGAVGSHVGQIAKIKGCKVIGIAGTDAKCEWLKTLGFDHTINYKKQDVAKALKEAAPNGVDCYFDNVGGEIATTVISQMNRFGRISACGAISGYNESGLPKVSTFLPFIIMNELEMKGFIVTTWLDKWTEAVNNNIKWMKEGKLQWRETVTEGFDNMVDALAATTFFNSVVSKELEMKGFIVYTWLDKWSDAVDQNKAWVKKGKLQYQETITEGFENMAEGFIGILQGENNGKPVVKV</sequence>